<protein>
    <submittedName>
        <fullName evidence="1">Uncharacterized protein</fullName>
    </submittedName>
</protein>
<evidence type="ECO:0000313" key="1">
    <source>
        <dbReference type="EMBL" id="EJZ41259.1"/>
    </source>
</evidence>
<evidence type="ECO:0000313" key="2">
    <source>
        <dbReference type="Proteomes" id="UP000018720"/>
    </source>
</evidence>
<reference evidence="1 2" key="1">
    <citation type="submission" date="2012-08" db="EMBL/GenBank/DDBJ databases">
        <authorList>
            <person name="Harkins D.M."/>
            <person name="Durkin A.S."/>
            <person name="Selengut J.D."/>
            <person name="Sanka R."/>
            <person name="DePew J."/>
            <person name="Purushe J."/>
            <person name="Matthias M.A."/>
            <person name="Vinetz J.M."/>
            <person name="Sutton G.G."/>
            <person name="Nelson W.C."/>
            <person name="Fouts D.E."/>
        </authorList>
    </citation>
    <scope>NUCLEOTIDE SEQUENCE [LARGE SCALE GENOMIC DNA]</scope>
    <source>
        <strain evidence="1 2">MMD4847</strain>
    </source>
</reference>
<name>A0ABP2RD05_9LEPT</name>
<organism evidence="1 2">
    <name type="scientific">Leptospira licerasiae str. MMD4847</name>
    <dbReference type="NCBI Taxonomy" id="1049971"/>
    <lineage>
        <taxon>Bacteria</taxon>
        <taxon>Pseudomonadati</taxon>
        <taxon>Spirochaetota</taxon>
        <taxon>Spirochaetia</taxon>
        <taxon>Leptospirales</taxon>
        <taxon>Leptospiraceae</taxon>
        <taxon>Leptospira</taxon>
    </lineage>
</organism>
<proteinExistence type="predicted"/>
<accession>A0ABP2RD05</accession>
<dbReference type="Proteomes" id="UP000018720">
    <property type="component" value="Unassembled WGS sequence"/>
</dbReference>
<comment type="caution">
    <text evidence="1">The sequence shown here is derived from an EMBL/GenBank/DDBJ whole genome shotgun (WGS) entry which is preliminary data.</text>
</comment>
<dbReference type="RefSeq" id="WP_008595546.1">
    <property type="nucleotide sequence ID" value="NZ_AHOM02000010.1"/>
</dbReference>
<gene>
    <name evidence="1" type="ORF">LEP1GSC178_1609</name>
</gene>
<keyword evidence="2" id="KW-1185">Reference proteome</keyword>
<sequence>MTPLQIVDILSVFLDRRIECMRIPLETVRAHNKILVYLTEWINREGYPEVDMNPLWQEHPGLLNFPQWLEKTGKTQIEAASIRSQYCNFRAAFVFIIPRPFLKFSGP</sequence>
<dbReference type="EMBL" id="AHOM02000010">
    <property type="protein sequence ID" value="EJZ41259.1"/>
    <property type="molecule type" value="Genomic_DNA"/>
</dbReference>